<dbReference type="SUPFAM" id="SSF53163">
    <property type="entry name" value="HybD-like"/>
    <property type="match status" value="1"/>
</dbReference>
<organism evidence="5 6">
    <name type="scientific">Parvibaculum sedimenti</name>
    <dbReference type="NCBI Taxonomy" id="2608632"/>
    <lineage>
        <taxon>Bacteria</taxon>
        <taxon>Pseudomonadati</taxon>
        <taxon>Pseudomonadota</taxon>
        <taxon>Alphaproteobacteria</taxon>
        <taxon>Hyphomicrobiales</taxon>
        <taxon>Parvibaculaceae</taxon>
        <taxon>Parvibaculum</taxon>
    </lineage>
</organism>
<reference evidence="5 6" key="1">
    <citation type="submission" date="2019-09" db="EMBL/GenBank/DDBJ databases">
        <title>Parvibaculum sedimenti sp. nov., isolated from sediment.</title>
        <authorList>
            <person name="Wang Y."/>
        </authorList>
    </citation>
    <scope>NUCLEOTIDE SEQUENCE [LARGE SCALE GENOMIC DNA]</scope>
    <source>
        <strain evidence="5 6">HXT-9</strain>
    </source>
</reference>
<keyword evidence="2 5" id="KW-0645">Protease</keyword>
<evidence type="ECO:0000256" key="1">
    <source>
        <dbReference type="ARBA" id="ARBA00006814"/>
    </source>
</evidence>
<dbReference type="NCBIfam" id="TIGR00072">
    <property type="entry name" value="hydrog_prot"/>
    <property type="match status" value="1"/>
</dbReference>
<proteinExistence type="inferred from homology"/>
<dbReference type="GO" id="GO:0016485">
    <property type="term" value="P:protein processing"/>
    <property type="evidence" value="ECO:0007669"/>
    <property type="project" value="TreeGrafter"/>
</dbReference>
<sequence length="152" mass="15593">MRRLVIGIGNSDRGDDGAGLAAARELARNIPQVVTVVESRGEPAGLIDQWQKADVVFLVDACASGVAPGTIHRFDARLAPLPEHFGAVSTHGFGIGAAVELARAIGSLPASLIVYGIEAGSFEPGAWLSPPVAKAALDVAARIADELACLST</sequence>
<dbReference type="Gene3D" id="3.40.50.1450">
    <property type="entry name" value="HybD-like"/>
    <property type="match status" value="1"/>
</dbReference>
<dbReference type="PANTHER" id="PTHR30302:SF1">
    <property type="entry name" value="HYDROGENASE 2 MATURATION PROTEASE"/>
    <property type="match status" value="1"/>
</dbReference>
<protein>
    <submittedName>
        <fullName evidence="5">Hydrogenase maturation protease</fullName>
    </submittedName>
</protein>
<dbReference type="AlphaFoldDB" id="A0A6N6VH11"/>
<comment type="caution">
    <text evidence="5">The sequence shown here is derived from an EMBL/GenBank/DDBJ whole genome shotgun (WGS) entry which is preliminary data.</text>
</comment>
<evidence type="ECO:0000256" key="3">
    <source>
        <dbReference type="ARBA" id="ARBA00022750"/>
    </source>
</evidence>
<accession>A0A6N6VH11</accession>
<evidence type="ECO:0000256" key="2">
    <source>
        <dbReference type="ARBA" id="ARBA00022670"/>
    </source>
</evidence>
<dbReference type="InterPro" id="IPR000671">
    <property type="entry name" value="Peptidase_A31"/>
</dbReference>
<keyword evidence="6" id="KW-1185">Reference proteome</keyword>
<dbReference type="EMBL" id="WESC01000014">
    <property type="protein sequence ID" value="KAB7738980.1"/>
    <property type="molecule type" value="Genomic_DNA"/>
</dbReference>
<evidence type="ECO:0000256" key="4">
    <source>
        <dbReference type="ARBA" id="ARBA00022801"/>
    </source>
</evidence>
<dbReference type="InterPro" id="IPR023430">
    <property type="entry name" value="Pept_HybD-like_dom_sf"/>
</dbReference>
<gene>
    <name evidence="5" type="ORF">F2P47_14365</name>
</gene>
<name>A0A6N6VH11_9HYPH</name>
<dbReference type="GO" id="GO:0004190">
    <property type="term" value="F:aspartic-type endopeptidase activity"/>
    <property type="evidence" value="ECO:0007669"/>
    <property type="project" value="UniProtKB-KW"/>
</dbReference>
<evidence type="ECO:0000313" key="5">
    <source>
        <dbReference type="EMBL" id="KAB7738980.1"/>
    </source>
</evidence>
<dbReference type="CDD" id="cd00518">
    <property type="entry name" value="H2MP"/>
    <property type="match status" value="1"/>
</dbReference>
<comment type="similarity">
    <text evidence="1">Belongs to the peptidase A31 family.</text>
</comment>
<keyword evidence="4" id="KW-0378">Hydrolase</keyword>
<evidence type="ECO:0000313" key="6">
    <source>
        <dbReference type="Proteomes" id="UP000468901"/>
    </source>
</evidence>
<dbReference type="RefSeq" id="WP_152217071.1">
    <property type="nucleotide sequence ID" value="NZ_JBAQYD010000034.1"/>
</dbReference>
<dbReference type="Proteomes" id="UP000468901">
    <property type="component" value="Unassembled WGS sequence"/>
</dbReference>
<dbReference type="Pfam" id="PF01750">
    <property type="entry name" value="HycI"/>
    <property type="match status" value="1"/>
</dbReference>
<dbReference type="GO" id="GO:0008047">
    <property type="term" value="F:enzyme activator activity"/>
    <property type="evidence" value="ECO:0007669"/>
    <property type="project" value="InterPro"/>
</dbReference>
<keyword evidence="3" id="KW-0064">Aspartyl protease</keyword>
<dbReference type="PANTHER" id="PTHR30302">
    <property type="entry name" value="HYDROGENASE 1 MATURATION PROTEASE"/>
    <property type="match status" value="1"/>
</dbReference>